<dbReference type="PROSITE" id="PS50089">
    <property type="entry name" value="ZF_RING_2"/>
    <property type="match status" value="1"/>
</dbReference>
<sequence>MFANFINNFQNMVNTNLEQVSQVAQDINNFSTNTSKKNKKLKYKEHLLFNINVNYCDSCSICLDEFQEGDIAVILPCHHIFHKDCLEPWLLKENSCPNCRINGKISIDQLSQQEIERQEKKNKENIYFGLNEAVDLKIIDKINVKKLKFFLEEFKVNYSNCILKDELKYLILNEIFYMNKSNEIIKNYLKKYTSSYESCLERKELLKLLARVRLINRIY</sequence>
<dbReference type="GO" id="GO:0006511">
    <property type="term" value="P:ubiquitin-dependent protein catabolic process"/>
    <property type="evidence" value="ECO:0007669"/>
    <property type="project" value="TreeGrafter"/>
</dbReference>
<gene>
    <name evidence="2" type="ORF">CPAV1605_259</name>
</gene>
<dbReference type="PANTHER" id="PTHR22765">
    <property type="entry name" value="RING FINGER AND PROTEASE ASSOCIATED DOMAIN-CONTAINING"/>
    <property type="match status" value="1"/>
</dbReference>
<evidence type="ECO:0000313" key="2">
    <source>
        <dbReference type="EMBL" id="VVU94534.1"/>
    </source>
</evidence>
<dbReference type="SMART" id="SM00184">
    <property type="entry name" value="RING"/>
    <property type="match status" value="1"/>
</dbReference>
<dbReference type="SUPFAM" id="SSF57850">
    <property type="entry name" value="RING/U-box"/>
    <property type="match status" value="1"/>
</dbReference>
<name>A0A5E8CIM9_9ZZZZ</name>
<accession>A0A5E8CIM9</accession>
<proteinExistence type="predicted"/>
<feature type="domain" description="RING-type" evidence="1">
    <location>
        <begin position="59"/>
        <end position="100"/>
    </location>
</feature>
<dbReference type="InterPro" id="IPR013083">
    <property type="entry name" value="Znf_RING/FYVE/PHD"/>
</dbReference>
<dbReference type="InterPro" id="IPR051826">
    <property type="entry name" value="E3_ubiquitin-ligase_domain"/>
</dbReference>
<organism evidence="2">
    <name type="scientific">seawater metagenome</name>
    <dbReference type="NCBI Taxonomy" id="1561972"/>
    <lineage>
        <taxon>unclassified sequences</taxon>
        <taxon>metagenomes</taxon>
        <taxon>ecological metagenomes</taxon>
    </lineage>
</organism>
<evidence type="ECO:0000259" key="1">
    <source>
        <dbReference type="PROSITE" id="PS50089"/>
    </source>
</evidence>
<dbReference type="EMBL" id="CABVLZ010000001">
    <property type="protein sequence ID" value="VVU94534.1"/>
    <property type="molecule type" value="Genomic_DNA"/>
</dbReference>
<dbReference type="GO" id="GO:0061630">
    <property type="term" value="F:ubiquitin protein ligase activity"/>
    <property type="evidence" value="ECO:0007669"/>
    <property type="project" value="TreeGrafter"/>
</dbReference>
<dbReference type="PANTHER" id="PTHR22765:SF434">
    <property type="entry name" value="GB|AAD18119.1-RELATED"/>
    <property type="match status" value="1"/>
</dbReference>
<protein>
    <submittedName>
        <fullName evidence="2">Ring finger domain</fullName>
    </submittedName>
</protein>
<dbReference type="Pfam" id="PF13639">
    <property type="entry name" value="zf-RING_2"/>
    <property type="match status" value="1"/>
</dbReference>
<reference evidence="2" key="1">
    <citation type="submission" date="2019-09" db="EMBL/GenBank/DDBJ databases">
        <authorList>
            <person name="Needham M D."/>
        </authorList>
    </citation>
    <scope>NUCLEOTIDE SEQUENCE</scope>
</reference>
<dbReference type="InterPro" id="IPR001841">
    <property type="entry name" value="Znf_RING"/>
</dbReference>
<dbReference type="Gene3D" id="3.30.40.10">
    <property type="entry name" value="Zinc/RING finger domain, C3HC4 (zinc finger)"/>
    <property type="match status" value="1"/>
</dbReference>
<dbReference type="CDD" id="cd16454">
    <property type="entry name" value="RING-H2_PA-TM-RING"/>
    <property type="match status" value="1"/>
</dbReference>
<dbReference type="AlphaFoldDB" id="A0A5E8CIM9"/>